<keyword evidence="2" id="KW-1133">Transmembrane helix</keyword>
<dbReference type="AlphaFoldDB" id="A0A5B8M841"/>
<protein>
    <submittedName>
        <fullName evidence="4">DUF4232 domain-containing protein</fullName>
    </submittedName>
</protein>
<evidence type="ECO:0000256" key="2">
    <source>
        <dbReference type="SAM" id="Phobius"/>
    </source>
</evidence>
<sequence>MSDEQAFPEPLGGGGTGGSDAGGPDEPGKTPKGNRARTIWIIVLAVIVVLLLVLVAWLAFANGSKPSPTPSPTNTTSSSPTPTPTPTPTSTSTSTAGGTPTCTVDELSVTLGTPSGTAGSTYLPIRFTNTSSTTCELHGFPGVSFVGKGNGTQLGAAADWDQSQPIVQNTLQPGNVVVANLRVAQAGNYDSSECQPLAADGLRVYPPHSTKSVFVKDGNLTACQNSSVHLLTVTTPVAPAS</sequence>
<evidence type="ECO:0000313" key="4">
    <source>
        <dbReference type="EMBL" id="QDZ15600.1"/>
    </source>
</evidence>
<dbReference type="Proteomes" id="UP000320216">
    <property type="component" value="Chromosome"/>
</dbReference>
<keyword evidence="5" id="KW-1185">Reference proteome</keyword>
<keyword evidence="2" id="KW-0812">Transmembrane</keyword>
<proteinExistence type="predicted"/>
<feature type="compositionally biased region" description="Gly residues" evidence="1">
    <location>
        <begin position="11"/>
        <end position="21"/>
    </location>
</feature>
<gene>
    <name evidence="4" type="ORF">FPZ11_13280</name>
</gene>
<evidence type="ECO:0000256" key="1">
    <source>
        <dbReference type="SAM" id="MobiDB-lite"/>
    </source>
</evidence>
<keyword evidence="2" id="KW-0472">Membrane</keyword>
<dbReference type="EMBL" id="CP042305">
    <property type="protein sequence ID" value="QDZ15600.1"/>
    <property type="molecule type" value="Genomic_DNA"/>
</dbReference>
<dbReference type="OrthoDB" id="3268346at2"/>
<dbReference type="KEGG" id="huw:FPZ11_13280"/>
<feature type="region of interest" description="Disordered" evidence="1">
    <location>
        <begin position="63"/>
        <end position="103"/>
    </location>
</feature>
<reference evidence="4 5" key="1">
    <citation type="submission" date="2019-07" db="EMBL/GenBank/DDBJ databases">
        <title>Full genome sequence of Humibacter sp. WJ7-1.</title>
        <authorList>
            <person name="Im W.-T."/>
        </authorList>
    </citation>
    <scope>NUCLEOTIDE SEQUENCE [LARGE SCALE GENOMIC DNA]</scope>
    <source>
        <strain evidence="4 5">WJ7-1</strain>
    </source>
</reference>
<dbReference type="RefSeq" id="WP_146321634.1">
    <property type="nucleotide sequence ID" value="NZ_CP042305.1"/>
</dbReference>
<feature type="domain" description="DUF4232" evidence="3">
    <location>
        <begin position="102"/>
        <end position="235"/>
    </location>
</feature>
<feature type="transmembrane region" description="Helical" evidence="2">
    <location>
        <begin position="39"/>
        <end position="60"/>
    </location>
</feature>
<evidence type="ECO:0000313" key="5">
    <source>
        <dbReference type="Proteomes" id="UP000320216"/>
    </source>
</evidence>
<accession>A0A5B8M841</accession>
<organism evidence="4 5">
    <name type="scientific">Humibacter ginsenosidimutans</name>
    <dbReference type="NCBI Taxonomy" id="2599293"/>
    <lineage>
        <taxon>Bacteria</taxon>
        <taxon>Bacillati</taxon>
        <taxon>Actinomycetota</taxon>
        <taxon>Actinomycetes</taxon>
        <taxon>Micrococcales</taxon>
        <taxon>Microbacteriaceae</taxon>
        <taxon>Humibacter</taxon>
    </lineage>
</organism>
<dbReference type="Pfam" id="PF14016">
    <property type="entry name" value="DUF4232"/>
    <property type="match status" value="1"/>
</dbReference>
<dbReference type="InterPro" id="IPR025326">
    <property type="entry name" value="DUF4232"/>
</dbReference>
<feature type="region of interest" description="Disordered" evidence="1">
    <location>
        <begin position="1"/>
        <end position="33"/>
    </location>
</feature>
<feature type="compositionally biased region" description="Low complexity" evidence="1">
    <location>
        <begin position="88"/>
        <end position="101"/>
    </location>
</feature>
<evidence type="ECO:0000259" key="3">
    <source>
        <dbReference type="Pfam" id="PF14016"/>
    </source>
</evidence>
<name>A0A5B8M841_9MICO</name>